<dbReference type="Proteomes" id="UP000034736">
    <property type="component" value="Unassembled WGS sequence"/>
</dbReference>
<evidence type="ECO:0000313" key="3">
    <source>
        <dbReference type="Proteomes" id="UP000034736"/>
    </source>
</evidence>
<dbReference type="EMBL" id="LCHU01000018">
    <property type="protein sequence ID" value="KKT40801.1"/>
    <property type="molecule type" value="Genomic_DNA"/>
</dbReference>
<name>A0A0G1H081_9BACT</name>
<proteinExistence type="predicted"/>
<sequence length="103" mass="12160">MKNEQNGRMIVSIRKLAVCLKNARKEKSELENKLKQYDEWLRKAGARITEWQTIAELQHDDIVALEKTLMQMDERLEEFSISEEDVPMAAELIEANMPKRYLH</sequence>
<organism evidence="2 3">
    <name type="scientific">Candidatus Giovannonibacteria bacterium GW2011_GWA2_44_13b</name>
    <dbReference type="NCBI Taxonomy" id="1618647"/>
    <lineage>
        <taxon>Bacteria</taxon>
        <taxon>Candidatus Giovannoniibacteriota</taxon>
    </lineage>
</organism>
<comment type="caution">
    <text evidence="2">The sequence shown here is derived from an EMBL/GenBank/DDBJ whole genome shotgun (WGS) entry which is preliminary data.</text>
</comment>
<evidence type="ECO:0000256" key="1">
    <source>
        <dbReference type="SAM" id="Coils"/>
    </source>
</evidence>
<evidence type="ECO:0000313" key="2">
    <source>
        <dbReference type="EMBL" id="KKT40801.1"/>
    </source>
</evidence>
<keyword evidence="1" id="KW-0175">Coiled coil</keyword>
<reference evidence="2 3" key="1">
    <citation type="journal article" date="2015" name="Nature">
        <title>rRNA introns, odd ribosomes, and small enigmatic genomes across a large radiation of phyla.</title>
        <authorList>
            <person name="Brown C.T."/>
            <person name="Hug L.A."/>
            <person name="Thomas B.C."/>
            <person name="Sharon I."/>
            <person name="Castelle C.J."/>
            <person name="Singh A."/>
            <person name="Wilkins M.J."/>
            <person name="Williams K.H."/>
            <person name="Banfield J.F."/>
        </authorList>
    </citation>
    <scope>NUCLEOTIDE SEQUENCE [LARGE SCALE GENOMIC DNA]</scope>
</reference>
<gene>
    <name evidence="2" type="ORF">UW30_C0018G0021</name>
</gene>
<dbReference type="STRING" id="1618647.UW30_C0018G0021"/>
<dbReference type="AlphaFoldDB" id="A0A0G1H081"/>
<feature type="coiled-coil region" evidence="1">
    <location>
        <begin position="13"/>
        <end position="43"/>
    </location>
</feature>
<protein>
    <submittedName>
        <fullName evidence="2">Uncharacterized protein</fullName>
    </submittedName>
</protein>
<accession>A0A0G1H081</accession>